<dbReference type="GO" id="GO:0008270">
    <property type="term" value="F:zinc ion binding"/>
    <property type="evidence" value="ECO:0007669"/>
    <property type="project" value="UniProtKB-KW"/>
</dbReference>
<dbReference type="Pfam" id="PF22191">
    <property type="entry name" value="IBR_1"/>
    <property type="match status" value="1"/>
</dbReference>
<keyword evidence="6" id="KW-0833">Ubl conjugation pathway</keyword>
<evidence type="ECO:0000256" key="3">
    <source>
        <dbReference type="ARBA" id="ARBA00022723"/>
    </source>
</evidence>
<dbReference type="EMBL" id="BFEA01000441">
    <property type="protein sequence ID" value="GBG83489.1"/>
    <property type="molecule type" value="Genomic_DNA"/>
</dbReference>
<evidence type="ECO:0000313" key="10">
    <source>
        <dbReference type="Proteomes" id="UP000265515"/>
    </source>
</evidence>
<dbReference type="InterPro" id="IPR044066">
    <property type="entry name" value="TRIAD_supradom"/>
</dbReference>
<evidence type="ECO:0000256" key="7">
    <source>
        <dbReference type="ARBA" id="ARBA00022833"/>
    </source>
</evidence>
<dbReference type="PANTHER" id="PTHR22770:SF47">
    <property type="entry name" value="E3 UBIQUITIN-PROTEIN LIGASE RNF216"/>
    <property type="match status" value="1"/>
</dbReference>
<organism evidence="9 10">
    <name type="scientific">Chara braunii</name>
    <name type="common">Braun's stonewort</name>
    <dbReference type="NCBI Taxonomy" id="69332"/>
    <lineage>
        <taxon>Eukaryota</taxon>
        <taxon>Viridiplantae</taxon>
        <taxon>Streptophyta</taxon>
        <taxon>Charophyceae</taxon>
        <taxon>Charales</taxon>
        <taxon>Characeae</taxon>
        <taxon>Chara</taxon>
    </lineage>
</organism>
<dbReference type="InterPro" id="IPR047545">
    <property type="entry name" value="BRcat_RBR_RNF216"/>
</dbReference>
<dbReference type="InterPro" id="IPR002867">
    <property type="entry name" value="IBR_dom"/>
</dbReference>
<dbReference type="OrthoDB" id="10009520at2759"/>
<keyword evidence="7" id="KW-0862">Zinc</keyword>
<dbReference type="Pfam" id="PF26191">
    <property type="entry name" value="RING-HC_RBR_RNF216"/>
    <property type="match status" value="1"/>
</dbReference>
<gene>
    <name evidence="9" type="ORF">CBR_g37201</name>
</gene>
<dbReference type="Pfam" id="PF26200">
    <property type="entry name" value="Rcat_RNF216"/>
    <property type="match status" value="1"/>
</dbReference>
<evidence type="ECO:0000313" key="9">
    <source>
        <dbReference type="EMBL" id="GBG83489.1"/>
    </source>
</evidence>
<evidence type="ECO:0000256" key="5">
    <source>
        <dbReference type="ARBA" id="ARBA00022771"/>
    </source>
</evidence>
<protein>
    <recommendedName>
        <fullName evidence="8">RING-type domain-containing protein</fullName>
    </recommendedName>
</protein>
<dbReference type="CDD" id="cd16630">
    <property type="entry name" value="RING-HC_RBR_RNF216"/>
    <property type="match status" value="1"/>
</dbReference>
<keyword evidence="5" id="KW-0863">Zinc-finger</keyword>
<keyword evidence="3" id="KW-0479">Metal-binding</keyword>
<dbReference type="AlphaFoldDB" id="A0A388LME0"/>
<dbReference type="SUPFAM" id="SSF57850">
    <property type="entry name" value="RING/U-box"/>
    <property type="match status" value="3"/>
</dbReference>
<keyword evidence="4" id="KW-0677">Repeat</keyword>
<dbReference type="PROSITE" id="PS51873">
    <property type="entry name" value="TRIAD"/>
    <property type="match status" value="1"/>
</dbReference>
<dbReference type="SMART" id="SM00647">
    <property type="entry name" value="IBR"/>
    <property type="match status" value="2"/>
</dbReference>
<proteinExistence type="predicted"/>
<dbReference type="Gramene" id="GBG83489">
    <property type="protein sequence ID" value="GBG83489"/>
    <property type="gene ID" value="CBR_g37201"/>
</dbReference>
<feature type="domain" description="RING-type" evidence="8">
    <location>
        <begin position="46"/>
        <end position="262"/>
    </location>
</feature>
<reference evidence="9 10" key="1">
    <citation type="journal article" date="2018" name="Cell">
        <title>The Chara Genome: Secondary Complexity and Implications for Plant Terrestrialization.</title>
        <authorList>
            <person name="Nishiyama T."/>
            <person name="Sakayama H."/>
            <person name="Vries J.D."/>
            <person name="Buschmann H."/>
            <person name="Saint-Marcoux D."/>
            <person name="Ullrich K.K."/>
            <person name="Haas F.B."/>
            <person name="Vanderstraeten L."/>
            <person name="Becker D."/>
            <person name="Lang D."/>
            <person name="Vosolsobe S."/>
            <person name="Rombauts S."/>
            <person name="Wilhelmsson P.K.I."/>
            <person name="Janitza P."/>
            <person name="Kern R."/>
            <person name="Heyl A."/>
            <person name="Rumpler F."/>
            <person name="Villalobos L.I.A.C."/>
            <person name="Clay J.M."/>
            <person name="Skokan R."/>
            <person name="Toyoda A."/>
            <person name="Suzuki Y."/>
            <person name="Kagoshima H."/>
            <person name="Schijlen E."/>
            <person name="Tajeshwar N."/>
            <person name="Catarino B."/>
            <person name="Hetherington A.J."/>
            <person name="Saltykova A."/>
            <person name="Bonnot C."/>
            <person name="Breuninger H."/>
            <person name="Symeonidi A."/>
            <person name="Radhakrishnan G.V."/>
            <person name="Van Nieuwerburgh F."/>
            <person name="Deforce D."/>
            <person name="Chang C."/>
            <person name="Karol K.G."/>
            <person name="Hedrich R."/>
            <person name="Ulvskov P."/>
            <person name="Glockner G."/>
            <person name="Delwiche C.F."/>
            <person name="Petrasek J."/>
            <person name="Van de Peer Y."/>
            <person name="Friml J."/>
            <person name="Beilby M."/>
            <person name="Dolan L."/>
            <person name="Kohara Y."/>
            <person name="Sugano S."/>
            <person name="Fujiyama A."/>
            <person name="Delaux P.-M."/>
            <person name="Quint M."/>
            <person name="TheiBen G."/>
            <person name="Hagemann M."/>
            <person name="Harholt J."/>
            <person name="Dunand C."/>
            <person name="Zachgo S."/>
            <person name="Langdale J."/>
            <person name="Maumus F."/>
            <person name="Straeten D.V.D."/>
            <person name="Gould S.B."/>
            <person name="Rensing S.A."/>
        </authorList>
    </citation>
    <scope>NUCLEOTIDE SEQUENCE [LARGE SCALE GENOMIC DNA]</scope>
    <source>
        <strain evidence="9 10">S276</strain>
    </source>
</reference>
<evidence type="ECO:0000256" key="6">
    <source>
        <dbReference type="ARBA" id="ARBA00022786"/>
    </source>
</evidence>
<keyword evidence="10" id="KW-1185">Reference proteome</keyword>
<dbReference type="STRING" id="69332.A0A388LME0"/>
<dbReference type="Proteomes" id="UP000265515">
    <property type="component" value="Unassembled WGS sequence"/>
</dbReference>
<dbReference type="InterPro" id="IPR051628">
    <property type="entry name" value="LUBAC_E3_Ligases"/>
</dbReference>
<dbReference type="CDD" id="cd20353">
    <property type="entry name" value="Rcat_RBR_RNF216"/>
    <property type="match status" value="1"/>
</dbReference>
<accession>A0A388LME0</accession>
<evidence type="ECO:0000256" key="1">
    <source>
        <dbReference type="ARBA" id="ARBA00004906"/>
    </source>
</evidence>
<dbReference type="CDD" id="cd20339">
    <property type="entry name" value="BRcat_RBR_RNF216"/>
    <property type="match status" value="1"/>
</dbReference>
<dbReference type="Gene3D" id="1.20.120.1750">
    <property type="match status" value="1"/>
</dbReference>
<dbReference type="OMA" id="FRCERED"/>
<evidence type="ECO:0000259" key="8">
    <source>
        <dbReference type="PROSITE" id="PS51873"/>
    </source>
</evidence>
<dbReference type="GO" id="GO:0016740">
    <property type="term" value="F:transferase activity"/>
    <property type="evidence" value="ECO:0007669"/>
    <property type="project" value="UniProtKB-KW"/>
</dbReference>
<comment type="caution">
    <text evidence="9">The sequence shown here is derived from an EMBL/GenBank/DDBJ whole genome shotgun (WGS) entry which is preliminary data.</text>
</comment>
<dbReference type="InterPro" id="IPR047544">
    <property type="entry name" value="RING-HC_RBR_RNF216"/>
</dbReference>
<comment type="pathway">
    <text evidence="1">Protein modification; protein ubiquitination.</text>
</comment>
<evidence type="ECO:0000256" key="2">
    <source>
        <dbReference type="ARBA" id="ARBA00022679"/>
    </source>
</evidence>
<keyword evidence="2" id="KW-0808">Transferase</keyword>
<sequence length="315" mass="36026">MQPPVKCPIFEEEWARVVKAYAKSQEMQDAMLADTLNTREYCAEGQEIECGCCCLEFSFEKLVQCADGHLFCFKCVERNVEEHTFGALNAVGGLRCMSFKGCDEYFPWSEVRRALSPKVLAKYEQRQAEDSVSKALLEDLVWCPFCSFPVELEPDQRVLDCPECKKSSCRLCKEPSHVPLTCEEVEKKSETNVRLRVEELMTKAVLRTCSNCKMVLIKNEGCNKVTCRCGHSMCYVCRMPIKSYSHFCRHPREPNKKCSKCNNCSLWEQEDFDVVAKKAREEALQKIDKADLKLGKRAIAWSDDVINSDAAKRAK</sequence>
<dbReference type="InterPro" id="IPR047546">
    <property type="entry name" value="Rcat_RBR_RNF216"/>
</dbReference>
<name>A0A388LME0_CHABU</name>
<evidence type="ECO:0000256" key="4">
    <source>
        <dbReference type="ARBA" id="ARBA00022737"/>
    </source>
</evidence>
<dbReference type="PANTHER" id="PTHR22770">
    <property type="entry name" value="UBIQUITIN CONJUGATING ENZYME 7 INTERACTING PROTEIN-RELATED"/>
    <property type="match status" value="1"/>
</dbReference>